<reference evidence="1 2" key="1">
    <citation type="journal article" date="2020" name="Cell">
        <title>Large-Scale Comparative Analyses of Tick Genomes Elucidate Their Genetic Diversity and Vector Capacities.</title>
        <authorList>
            <consortium name="Tick Genome and Microbiome Consortium (TIGMIC)"/>
            <person name="Jia N."/>
            <person name="Wang J."/>
            <person name="Shi W."/>
            <person name="Du L."/>
            <person name="Sun Y."/>
            <person name="Zhan W."/>
            <person name="Jiang J.F."/>
            <person name="Wang Q."/>
            <person name="Zhang B."/>
            <person name="Ji P."/>
            <person name="Bell-Sakyi L."/>
            <person name="Cui X.M."/>
            <person name="Yuan T.T."/>
            <person name="Jiang B.G."/>
            <person name="Yang W.F."/>
            <person name="Lam T.T."/>
            <person name="Chang Q.C."/>
            <person name="Ding S.J."/>
            <person name="Wang X.J."/>
            <person name="Zhu J.G."/>
            <person name="Ruan X.D."/>
            <person name="Zhao L."/>
            <person name="Wei J.T."/>
            <person name="Ye R.Z."/>
            <person name="Que T.C."/>
            <person name="Du C.H."/>
            <person name="Zhou Y.H."/>
            <person name="Cheng J.X."/>
            <person name="Dai P.F."/>
            <person name="Guo W.B."/>
            <person name="Han X.H."/>
            <person name="Huang E.J."/>
            <person name="Li L.F."/>
            <person name="Wei W."/>
            <person name="Gao Y.C."/>
            <person name="Liu J.Z."/>
            <person name="Shao H.Z."/>
            <person name="Wang X."/>
            <person name="Wang C.C."/>
            <person name="Yang T.C."/>
            <person name="Huo Q.B."/>
            <person name="Li W."/>
            <person name="Chen H.Y."/>
            <person name="Chen S.E."/>
            <person name="Zhou L.G."/>
            <person name="Ni X.B."/>
            <person name="Tian J.H."/>
            <person name="Sheng Y."/>
            <person name="Liu T."/>
            <person name="Pan Y.S."/>
            <person name="Xia L.Y."/>
            <person name="Li J."/>
            <person name="Zhao F."/>
            <person name="Cao W.C."/>
        </authorList>
    </citation>
    <scope>NUCLEOTIDE SEQUENCE [LARGE SCALE GENOMIC DNA]</scope>
    <source>
        <strain evidence="1">Iper-2018</strain>
    </source>
</reference>
<proteinExistence type="predicted"/>
<accession>A0AC60PK74</accession>
<dbReference type="EMBL" id="JABSTQ010010393">
    <property type="protein sequence ID" value="KAG0421275.1"/>
    <property type="molecule type" value="Genomic_DNA"/>
</dbReference>
<dbReference type="Proteomes" id="UP000805193">
    <property type="component" value="Unassembled WGS sequence"/>
</dbReference>
<evidence type="ECO:0000313" key="2">
    <source>
        <dbReference type="Proteomes" id="UP000805193"/>
    </source>
</evidence>
<organism evidence="1 2">
    <name type="scientific">Ixodes persulcatus</name>
    <name type="common">Taiga tick</name>
    <dbReference type="NCBI Taxonomy" id="34615"/>
    <lineage>
        <taxon>Eukaryota</taxon>
        <taxon>Metazoa</taxon>
        <taxon>Ecdysozoa</taxon>
        <taxon>Arthropoda</taxon>
        <taxon>Chelicerata</taxon>
        <taxon>Arachnida</taxon>
        <taxon>Acari</taxon>
        <taxon>Parasitiformes</taxon>
        <taxon>Ixodida</taxon>
        <taxon>Ixodoidea</taxon>
        <taxon>Ixodidae</taxon>
        <taxon>Ixodinae</taxon>
        <taxon>Ixodes</taxon>
    </lineage>
</organism>
<name>A0AC60PK74_IXOPE</name>
<sequence>MAENGGSSREVITLGQPRPGVARRLNEYVETPLRPGADAVTSQPKERKAAAHEDSIICRRCGRCRCDACQGPRPLPSRWVCSDKVHCSAGALVDYCSCVCCVKGLFYHWAKDYDLDTDVSCADKPCSCAPHRRCVRWSCLGLLSVVLPCLCLYWPLRGCVRVCELGYAACSRRGCRCDAGSARLLDHGRTRLSVGSFSSARRLSSCPSRAPTAFERPSASSLKHYHLLGSARLEPRRFPSSECLRGRSKSVGGSICQYHVEDEALAFKSYWLCPSDVPHLFLLTSDGCGKVAVVYTKPTTRTLELELESSTEEWALSEFSRLELYAHSNVPLSECTDMIG</sequence>
<protein>
    <submittedName>
        <fullName evidence="1">Uncharacterized protein</fullName>
    </submittedName>
</protein>
<evidence type="ECO:0000313" key="1">
    <source>
        <dbReference type="EMBL" id="KAG0421275.1"/>
    </source>
</evidence>
<keyword evidence="2" id="KW-1185">Reference proteome</keyword>
<gene>
    <name evidence="1" type="ORF">HPB47_002823</name>
</gene>
<comment type="caution">
    <text evidence="1">The sequence shown here is derived from an EMBL/GenBank/DDBJ whole genome shotgun (WGS) entry which is preliminary data.</text>
</comment>